<dbReference type="Proteomes" id="UP000597762">
    <property type="component" value="Unassembled WGS sequence"/>
</dbReference>
<dbReference type="PANTHER" id="PTHR14015">
    <property type="entry name" value="OPIOID GROWTH FACTOR RECEPTOR OGFR ZETA-TYPE OPIOID RECEPTOR"/>
    <property type="match status" value="1"/>
</dbReference>
<keyword evidence="4" id="KW-0675">Receptor</keyword>
<evidence type="ECO:0000313" key="4">
    <source>
        <dbReference type="EMBL" id="CAE1264561.1"/>
    </source>
</evidence>
<dbReference type="EMBL" id="CAHIKZ030001448">
    <property type="protein sequence ID" value="CAE1264561.1"/>
    <property type="molecule type" value="Genomic_DNA"/>
</dbReference>
<dbReference type="PANTHER" id="PTHR14015:SF2">
    <property type="entry name" value="OPIOID GROWTH FACTOR RECEPTOR (OGFR) CONSERVED DOMAIN-CONTAINING PROTEIN"/>
    <property type="match status" value="1"/>
</dbReference>
<dbReference type="AlphaFoldDB" id="A0A812CAK8"/>
<accession>A0A812CAK8</accession>
<gene>
    <name evidence="4" type="ORF">SPHA_34280</name>
</gene>
<keyword evidence="5" id="KW-1185">Reference proteome</keyword>
<name>A0A812CAK8_ACAPH</name>
<evidence type="ECO:0000256" key="2">
    <source>
        <dbReference type="SAM" id="MobiDB-lite"/>
    </source>
</evidence>
<evidence type="ECO:0000313" key="5">
    <source>
        <dbReference type="Proteomes" id="UP000597762"/>
    </source>
</evidence>
<feature type="domain" description="Opioid growth factor receptor (OGFr) conserved" evidence="3">
    <location>
        <begin position="279"/>
        <end position="451"/>
    </location>
</feature>
<proteinExistence type="inferred from homology"/>
<feature type="region of interest" description="Disordered" evidence="2">
    <location>
        <begin position="242"/>
        <end position="265"/>
    </location>
</feature>
<organism evidence="4 5">
    <name type="scientific">Acanthosepion pharaonis</name>
    <name type="common">Pharaoh cuttlefish</name>
    <name type="synonym">Sepia pharaonis</name>
    <dbReference type="NCBI Taxonomy" id="158019"/>
    <lineage>
        <taxon>Eukaryota</taxon>
        <taxon>Metazoa</taxon>
        <taxon>Spiralia</taxon>
        <taxon>Lophotrochozoa</taxon>
        <taxon>Mollusca</taxon>
        <taxon>Cephalopoda</taxon>
        <taxon>Coleoidea</taxon>
        <taxon>Decapodiformes</taxon>
        <taxon>Sepiida</taxon>
        <taxon>Sepiina</taxon>
        <taxon>Sepiidae</taxon>
        <taxon>Acanthosepion</taxon>
    </lineage>
</organism>
<dbReference type="InterPro" id="IPR006757">
    <property type="entry name" value="OGF_rcpt"/>
</dbReference>
<reference evidence="4" key="1">
    <citation type="submission" date="2021-01" db="EMBL/GenBank/DDBJ databases">
        <authorList>
            <person name="Li R."/>
            <person name="Bekaert M."/>
        </authorList>
    </citation>
    <scope>NUCLEOTIDE SEQUENCE</scope>
    <source>
        <strain evidence="4">Farmed</strain>
    </source>
</reference>
<dbReference type="GO" id="GO:0016020">
    <property type="term" value="C:membrane"/>
    <property type="evidence" value="ECO:0007669"/>
    <property type="project" value="InterPro"/>
</dbReference>
<feature type="domain" description="Opioid growth factor receptor (OGFr) conserved" evidence="3">
    <location>
        <begin position="8"/>
        <end position="183"/>
    </location>
</feature>
<protein>
    <submittedName>
        <fullName evidence="4">Opioid growth factor receptor</fullName>
    </submittedName>
</protein>
<dbReference type="Pfam" id="PF04664">
    <property type="entry name" value="OGFr_N"/>
    <property type="match status" value="2"/>
</dbReference>
<dbReference type="GO" id="GO:0140625">
    <property type="term" value="F:opioid growth factor receptor activity"/>
    <property type="evidence" value="ECO:0007669"/>
    <property type="project" value="InterPro"/>
</dbReference>
<sequence>MASAYPKTSYPNVAFYENKMEAAPNDVFIDDILNKWCGNFDLLENNHFYIQWLFPNTERGKNEHSYPLSPEEAKIFREREDLKKKVKMAFEMMLDFYGMRLVGSNQFKLTENADEILAVLNTEYNHNHQRITRILKALLELGYENLMLPWLKFLADLIYKKNKLPFAHSSFEKHWVDTLDAENKLELKSYVDELPKLKLTDITTHRKPSDTSENITSPSTTTNTKAPIVGINAYSRPEDVTATTFNPDVSNTSSQSKMRKTAQNDTTKIGSIQAGNSKIIAFYRNEIPFEPNGEFINVILKTWSKKPEKLMNNSHYIYWLFPNKLHGSFSGPALTDVDAKVIQETSELKDRVLAAFKMMLDFYGMDLDRNNNFHLANQTKLMKLNAMNCHHYKYITRILHALKQLGHKELLMPWMKFLASLIFFNEYIPNASDSFRIYWIDVLENKERKEMWALLPSNS</sequence>
<dbReference type="InterPro" id="IPR039574">
    <property type="entry name" value="OGFr"/>
</dbReference>
<evidence type="ECO:0000259" key="3">
    <source>
        <dbReference type="Pfam" id="PF04664"/>
    </source>
</evidence>
<comment type="caution">
    <text evidence="4">The sequence shown here is derived from an EMBL/GenBank/DDBJ whole genome shotgun (WGS) entry which is preliminary data.</text>
</comment>
<evidence type="ECO:0000256" key="1">
    <source>
        <dbReference type="ARBA" id="ARBA00010365"/>
    </source>
</evidence>
<dbReference type="OrthoDB" id="9030204at2759"/>
<comment type="similarity">
    <text evidence="1">Belongs to the opioid growth factor receptor family.</text>
</comment>